<evidence type="ECO:0000256" key="1">
    <source>
        <dbReference type="SAM" id="MobiDB-lite"/>
    </source>
</evidence>
<protein>
    <submittedName>
        <fullName evidence="2">Uncharacterized protein</fullName>
    </submittedName>
</protein>
<reference evidence="3" key="1">
    <citation type="submission" date="2019-06" db="EMBL/GenBank/DDBJ databases">
        <title>Alistipes onderdonkii subsp. vulgaris subsp. nov., Alistipes dispar sp. nov. and Alistipes communis sp. nov., isolated from human faeces, and creation of Alistipes onderdonkii subsp. onderdonkii subsp. nov.</title>
        <authorList>
            <person name="Sakamoto M."/>
            <person name="Ikeyama N."/>
            <person name="Ogata Y."/>
            <person name="Suda W."/>
            <person name="Iino T."/>
            <person name="Hattori M."/>
            <person name="Ohkuma M."/>
        </authorList>
    </citation>
    <scope>NUCLEOTIDE SEQUENCE [LARGE SCALE GENOMIC DNA]</scope>
    <source>
        <strain evidence="3">5CBH24</strain>
    </source>
</reference>
<gene>
    <name evidence="2" type="ORF">A5CBH24_17400</name>
</gene>
<dbReference type="EMBL" id="AP019735">
    <property type="protein sequence ID" value="BBL04427.1"/>
    <property type="molecule type" value="Genomic_DNA"/>
</dbReference>
<feature type="region of interest" description="Disordered" evidence="1">
    <location>
        <begin position="1"/>
        <end position="68"/>
    </location>
</feature>
<dbReference type="KEGG" id="acou:A5CBH24_17400"/>
<dbReference type="AlphaFoldDB" id="A0A4Y1XPD6"/>
<evidence type="ECO:0000313" key="3">
    <source>
        <dbReference type="Proteomes" id="UP000318946"/>
    </source>
</evidence>
<dbReference type="Proteomes" id="UP000318946">
    <property type="component" value="Chromosome"/>
</dbReference>
<name>A0A4Y1XPD6_9BACT</name>
<accession>A0A4Y1XPD6</accession>
<accession>A0A4Y1WU44</accession>
<organism evidence="2 3">
    <name type="scientific">Alistipes communis</name>
    <dbReference type="NCBI Taxonomy" id="2585118"/>
    <lineage>
        <taxon>Bacteria</taxon>
        <taxon>Pseudomonadati</taxon>
        <taxon>Bacteroidota</taxon>
        <taxon>Bacteroidia</taxon>
        <taxon>Bacteroidales</taxon>
        <taxon>Rikenellaceae</taxon>
        <taxon>Alistipes</taxon>
    </lineage>
</organism>
<evidence type="ECO:0000313" key="2">
    <source>
        <dbReference type="EMBL" id="BBL04427.1"/>
    </source>
</evidence>
<keyword evidence="3" id="KW-1185">Reference proteome</keyword>
<sequence>MRDAPSFAPSALRLALPPVEQRQQERDVRCADPEEHGRIPKLRSDPYGLPASPNYCRTPEATARAANE</sequence>
<feature type="compositionally biased region" description="Basic and acidic residues" evidence="1">
    <location>
        <begin position="22"/>
        <end position="44"/>
    </location>
</feature>
<proteinExistence type="predicted"/>